<keyword evidence="1" id="KW-0472">Membrane</keyword>
<feature type="transmembrane region" description="Helical" evidence="1">
    <location>
        <begin position="63"/>
        <end position="84"/>
    </location>
</feature>
<dbReference type="Proteomes" id="UP000295444">
    <property type="component" value="Unassembled WGS sequence"/>
</dbReference>
<keyword evidence="1" id="KW-0812">Transmembrane</keyword>
<protein>
    <recommendedName>
        <fullName evidence="4">YGGT family protein</fullName>
    </recommendedName>
</protein>
<dbReference type="AlphaFoldDB" id="A0A4R6SNT1"/>
<evidence type="ECO:0000313" key="3">
    <source>
        <dbReference type="Proteomes" id="UP000295444"/>
    </source>
</evidence>
<organism evidence="2 3">
    <name type="scientific">Labedaea rhizosphaerae</name>
    <dbReference type="NCBI Taxonomy" id="598644"/>
    <lineage>
        <taxon>Bacteria</taxon>
        <taxon>Bacillati</taxon>
        <taxon>Actinomycetota</taxon>
        <taxon>Actinomycetes</taxon>
        <taxon>Pseudonocardiales</taxon>
        <taxon>Pseudonocardiaceae</taxon>
        <taxon>Labedaea</taxon>
    </lineage>
</organism>
<evidence type="ECO:0008006" key="4">
    <source>
        <dbReference type="Google" id="ProtNLM"/>
    </source>
</evidence>
<evidence type="ECO:0000256" key="1">
    <source>
        <dbReference type="SAM" id="Phobius"/>
    </source>
</evidence>
<evidence type="ECO:0000313" key="2">
    <source>
        <dbReference type="EMBL" id="TDQ04843.1"/>
    </source>
</evidence>
<sequence length="88" mass="9580">MVAGVVRWVGLIFALILAVHVVLTIGNANPLNGITSFFAGWADPLALGFKSLFTPSDEKLRVLINYGLAAIFWLIVSSVLTRLIRRLA</sequence>
<proteinExistence type="predicted"/>
<reference evidence="2 3" key="1">
    <citation type="submission" date="2019-03" db="EMBL/GenBank/DDBJ databases">
        <title>Genomic Encyclopedia of Type Strains, Phase IV (KMG-IV): sequencing the most valuable type-strain genomes for metagenomic binning, comparative biology and taxonomic classification.</title>
        <authorList>
            <person name="Goeker M."/>
        </authorList>
    </citation>
    <scope>NUCLEOTIDE SEQUENCE [LARGE SCALE GENOMIC DNA]</scope>
    <source>
        <strain evidence="2 3">DSM 45361</strain>
    </source>
</reference>
<gene>
    <name evidence="2" type="ORF">EV186_101801</name>
</gene>
<keyword evidence="3" id="KW-1185">Reference proteome</keyword>
<comment type="caution">
    <text evidence="2">The sequence shown here is derived from an EMBL/GenBank/DDBJ whole genome shotgun (WGS) entry which is preliminary data.</text>
</comment>
<accession>A0A4R6SNT1</accession>
<name>A0A4R6SNT1_LABRH</name>
<dbReference type="EMBL" id="SNXZ01000001">
    <property type="protein sequence ID" value="TDQ04843.1"/>
    <property type="molecule type" value="Genomic_DNA"/>
</dbReference>
<keyword evidence="1" id="KW-1133">Transmembrane helix</keyword>